<evidence type="ECO:0000313" key="1">
    <source>
        <dbReference type="EnsemblPlants" id="AUR62037025-RA:cds"/>
    </source>
</evidence>
<reference evidence="1" key="2">
    <citation type="submission" date="2021-03" db="UniProtKB">
        <authorList>
            <consortium name="EnsemblPlants"/>
        </authorList>
    </citation>
    <scope>IDENTIFICATION</scope>
</reference>
<proteinExistence type="predicted"/>
<accession>A0A803MXU5</accession>
<name>A0A803MXU5_CHEQI</name>
<evidence type="ECO:0000313" key="2">
    <source>
        <dbReference type="Proteomes" id="UP000596660"/>
    </source>
</evidence>
<dbReference type="Proteomes" id="UP000596660">
    <property type="component" value="Unplaced"/>
</dbReference>
<dbReference type="Gramene" id="AUR62037025-RA">
    <property type="protein sequence ID" value="AUR62037025-RA:cds"/>
    <property type="gene ID" value="AUR62037025"/>
</dbReference>
<keyword evidence="2" id="KW-1185">Reference proteome</keyword>
<organism evidence="1 2">
    <name type="scientific">Chenopodium quinoa</name>
    <name type="common">Quinoa</name>
    <dbReference type="NCBI Taxonomy" id="63459"/>
    <lineage>
        <taxon>Eukaryota</taxon>
        <taxon>Viridiplantae</taxon>
        <taxon>Streptophyta</taxon>
        <taxon>Embryophyta</taxon>
        <taxon>Tracheophyta</taxon>
        <taxon>Spermatophyta</taxon>
        <taxon>Magnoliopsida</taxon>
        <taxon>eudicotyledons</taxon>
        <taxon>Gunneridae</taxon>
        <taxon>Pentapetalae</taxon>
        <taxon>Caryophyllales</taxon>
        <taxon>Chenopodiaceae</taxon>
        <taxon>Chenopodioideae</taxon>
        <taxon>Atripliceae</taxon>
        <taxon>Chenopodium</taxon>
    </lineage>
</organism>
<protein>
    <recommendedName>
        <fullName evidence="3">F-box associated domain-containing protein</fullName>
    </recommendedName>
</protein>
<sequence>MDTKCSIGLIRSKAVALNGALHWLVDDNLILRYDLDENKFEFVPKIMVVVSYLGVLDGMLCVGSSTTDGKAVEVWVMKEYGVEKSWTRFTIIHELDVNNASFQLIPELKDGKVLILTTTLSSSSLNFFLDVYDPKEKKEGSKGAFIGGDR</sequence>
<dbReference type="AlphaFoldDB" id="A0A803MXU5"/>
<reference evidence="1" key="1">
    <citation type="journal article" date="2017" name="Nature">
        <title>The genome of Chenopodium quinoa.</title>
        <authorList>
            <person name="Jarvis D.E."/>
            <person name="Ho Y.S."/>
            <person name="Lightfoot D.J."/>
            <person name="Schmoeckel S.M."/>
            <person name="Li B."/>
            <person name="Borm T.J.A."/>
            <person name="Ohyanagi H."/>
            <person name="Mineta K."/>
            <person name="Michell C.T."/>
            <person name="Saber N."/>
            <person name="Kharbatia N.M."/>
            <person name="Rupper R.R."/>
            <person name="Sharp A.R."/>
            <person name="Dally N."/>
            <person name="Boughton B.A."/>
            <person name="Woo Y.H."/>
            <person name="Gao G."/>
            <person name="Schijlen E.G.W.M."/>
            <person name="Guo X."/>
            <person name="Momin A.A."/>
            <person name="Negrao S."/>
            <person name="Al-Babili S."/>
            <person name="Gehring C."/>
            <person name="Roessner U."/>
            <person name="Jung C."/>
            <person name="Murphy K."/>
            <person name="Arold S.T."/>
            <person name="Gojobori T."/>
            <person name="van der Linden C.G."/>
            <person name="van Loo E.N."/>
            <person name="Jellen E.N."/>
            <person name="Maughan P.J."/>
            <person name="Tester M."/>
        </authorList>
    </citation>
    <scope>NUCLEOTIDE SEQUENCE [LARGE SCALE GENOMIC DNA]</scope>
    <source>
        <strain evidence="1">cv. PI 614886</strain>
    </source>
</reference>
<evidence type="ECO:0008006" key="3">
    <source>
        <dbReference type="Google" id="ProtNLM"/>
    </source>
</evidence>
<dbReference type="EnsemblPlants" id="AUR62037025-RA">
    <property type="protein sequence ID" value="AUR62037025-RA:cds"/>
    <property type="gene ID" value="AUR62037025"/>
</dbReference>